<evidence type="ECO:0000256" key="2">
    <source>
        <dbReference type="ARBA" id="ARBA00004496"/>
    </source>
</evidence>
<dbReference type="GO" id="GO:0005737">
    <property type="term" value="C:cytoplasm"/>
    <property type="evidence" value="ECO:0007669"/>
    <property type="project" value="UniProtKB-SubCell"/>
</dbReference>
<dbReference type="Pfam" id="PF26356">
    <property type="entry name" value="Pelota_N"/>
    <property type="match status" value="1"/>
</dbReference>
<dbReference type="GO" id="GO:0070651">
    <property type="term" value="P:nonfunctional rRNA decay"/>
    <property type="evidence" value="ECO:0007669"/>
    <property type="project" value="TreeGrafter"/>
</dbReference>
<dbReference type="Gene3D" id="2.30.30.870">
    <property type="entry name" value="Pelota, domain A"/>
    <property type="match status" value="1"/>
</dbReference>
<dbReference type="OrthoDB" id="10249111at2759"/>
<keyword evidence="5 6" id="KW-0479">Metal-binding</keyword>
<dbReference type="SUPFAM" id="SSF55315">
    <property type="entry name" value="L30e-like"/>
    <property type="match status" value="1"/>
</dbReference>
<dbReference type="FunFam" id="2.30.30.870:FF:000001">
    <property type="entry name" value="Protein pelota homolog"/>
    <property type="match status" value="1"/>
</dbReference>
<evidence type="ECO:0000256" key="1">
    <source>
        <dbReference type="ARBA" id="ARBA00001968"/>
    </source>
</evidence>
<comment type="cofactor">
    <cofactor evidence="1 6">
        <name>a divalent metal cation</name>
        <dbReference type="ChEBI" id="CHEBI:60240"/>
    </cofactor>
</comment>
<dbReference type="SMART" id="SM01194">
    <property type="entry name" value="eRF1_1"/>
    <property type="match status" value="1"/>
</dbReference>
<dbReference type="GO" id="GO:0051301">
    <property type="term" value="P:cell division"/>
    <property type="evidence" value="ECO:0007669"/>
    <property type="project" value="UniProtKB-KW"/>
</dbReference>
<dbReference type="GO" id="GO:0032790">
    <property type="term" value="P:ribosome disassembly"/>
    <property type="evidence" value="ECO:0007669"/>
    <property type="project" value="TreeGrafter"/>
</dbReference>
<dbReference type="InterPro" id="IPR005141">
    <property type="entry name" value="eRF1_2"/>
</dbReference>
<dbReference type="HOGENOM" id="CLU_023334_3_1_1"/>
<evidence type="ECO:0000256" key="3">
    <source>
        <dbReference type="ARBA" id="ARBA00009504"/>
    </source>
</evidence>
<dbReference type="Proteomes" id="UP000007014">
    <property type="component" value="Chromosome 15"/>
</dbReference>
<dbReference type="InterPro" id="IPR004405">
    <property type="entry name" value="TF_pelota"/>
</dbReference>
<accession>M1UUI8</accession>
<dbReference type="InterPro" id="IPR038069">
    <property type="entry name" value="Pelota/DOM34_N"/>
</dbReference>
<keyword evidence="9" id="KW-1185">Reference proteome</keyword>
<evidence type="ECO:0000256" key="5">
    <source>
        <dbReference type="ARBA" id="ARBA00022723"/>
    </source>
</evidence>
<dbReference type="SUPFAM" id="SSF53137">
    <property type="entry name" value="Translational machinery components"/>
    <property type="match status" value="1"/>
</dbReference>
<dbReference type="NCBIfam" id="TIGR00111">
    <property type="entry name" value="pelota"/>
    <property type="match status" value="1"/>
</dbReference>
<evidence type="ECO:0000256" key="6">
    <source>
        <dbReference type="RuleBase" id="RU362019"/>
    </source>
</evidence>
<evidence type="ECO:0000313" key="9">
    <source>
        <dbReference type="Proteomes" id="UP000007014"/>
    </source>
</evidence>
<dbReference type="EMBL" id="AP006497">
    <property type="protein sequence ID" value="BAM81536.1"/>
    <property type="molecule type" value="Genomic_DNA"/>
</dbReference>
<reference evidence="8 9" key="2">
    <citation type="journal article" date="2007" name="BMC Biol.">
        <title>A 100%-complete sequence reveals unusually simple genomic features in the hot-spring red alga Cyanidioschyzon merolae.</title>
        <authorList>
            <person name="Nozaki H."/>
            <person name="Takano H."/>
            <person name="Misumi O."/>
            <person name="Terasawa K."/>
            <person name="Matsuzaki M."/>
            <person name="Maruyama S."/>
            <person name="Nishida K."/>
            <person name="Yagisawa F."/>
            <person name="Yoshida Y."/>
            <person name="Fujiwara T."/>
            <person name="Takio S."/>
            <person name="Tamura K."/>
            <person name="Chung S.J."/>
            <person name="Nakamura S."/>
            <person name="Kuroiwa H."/>
            <person name="Tanaka K."/>
            <person name="Sato N."/>
            <person name="Kuroiwa T."/>
        </authorList>
    </citation>
    <scope>NUCLEOTIDE SEQUENCE [LARGE SCALE GENOMIC DNA]</scope>
    <source>
        <strain evidence="8 9">10D</strain>
    </source>
</reference>
<dbReference type="PANTHER" id="PTHR10853">
    <property type="entry name" value="PELOTA"/>
    <property type="match status" value="1"/>
</dbReference>
<dbReference type="Gene3D" id="3.30.1330.30">
    <property type="match status" value="1"/>
</dbReference>
<dbReference type="GO" id="GO:0070481">
    <property type="term" value="P:nuclear-transcribed mRNA catabolic process, non-stop decay"/>
    <property type="evidence" value="ECO:0007669"/>
    <property type="project" value="InterPro"/>
</dbReference>
<comment type="function">
    <text evidence="6">Component of the Pelota-HBS1L complex, a complex that recognizes stalled ribosomes and triggers the No-Go Decay (NGD) pathway. In the Pelota-HBS1L complex, pelo recognizes ribosomes stalled at the 3' end of an mRNA and engages stalled ribosomes by destabilizing mRNA in the mRNA channel.</text>
</comment>
<keyword evidence="4 6" id="KW-0963">Cytoplasm</keyword>
<dbReference type="KEGG" id="cme:CYME_CMO175C"/>
<dbReference type="RefSeq" id="XP_005537572.1">
    <property type="nucleotide sequence ID" value="XM_005537515.1"/>
</dbReference>
<protein>
    <recommendedName>
        <fullName evidence="6">Protein pelota homolog</fullName>
    </recommendedName>
</protein>
<dbReference type="OMA" id="DDLWHLK"/>
<dbReference type="SUPFAM" id="SSF159065">
    <property type="entry name" value="Dom34/Pelota N-terminal domain-like"/>
    <property type="match status" value="1"/>
</dbReference>
<dbReference type="PANTHER" id="PTHR10853:SF0">
    <property type="entry name" value="PROTEIN PELOTA HOMOLOG"/>
    <property type="match status" value="1"/>
</dbReference>
<dbReference type="InterPro" id="IPR029064">
    <property type="entry name" value="Ribosomal_eL30-like_sf"/>
</dbReference>
<organism evidence="8 9">
    <name type="scientific">Cyanidioschyzon merolae (strain NIES-3377 / 10D)</name>
    <name type="common">Unicellular red alga</name>
    <dbReference type="NCBI Taxonomy" id="280699"/>
    <lineage>
        <taxon>Eukaryota</taxon>
        <taxon>Rhodophyta</taxon>
        <taxon>Bangiophyceae</taxon>
        <taxon>Cyanidiales</taxon>
        <taxon>Cyanidiaceae</taxon>
        <taxon>Cyanidioschyzon</taxon>
    </lineage>
</organism>
<dbReference type="GO" id="GO:0070966">
    <property type="term" value="P:nuclear-transcribed mRNA catabolic process, no-go decay"/>
    <property type="evidence" value="ECO:0007669"/>
    <property type="project" value="InterPro"/>
</dbReference>
<evidence type="ECO:0000256" key="4">
    <source>
        <dbReference type="ARBA" id="ARBA00022490"/>
    </source>
</evidence>
<dbReference type="AlphaFoldDB" id="M1UUI8"/>
<dbReference type="InterPro" id="IPR005142">
    <property type="entry name" value="eRF1_3"/>
</dbReference>
<dbReference type="InterPro" id="IPR005140">
    <property type="entry name" value="eRF1_Pelota-like_N"/>
</dbReference>
<proteinExistence type="inferred from homology"/>
<dbReference type="Gramene" id="CMO175CT">
    <property type="protein sequence ID" value="CMO175CT"/>
    <property type="gene ID" value="CMO175C"/>
</dbReference>
<dbReference type="Pfam" id="PF03465">
    <property type="entry name" value="eRF1_3"/>
    <property type="match status" value="1"/>
</dbReference>
<sequence>MKLLRRSVSLKDQRFEVALLPENSEDLWHAYNLIDKGDLVRTTTWRKVALAGATEQRASARHTERVRLVLTIRVQRIDYDTEAPSLRIQGKNVSENEYVKREQHHTLEITTGLRFDLIKSQFDRVHLRTLETACDPSKSADIAICVMEEGLAHLCLVSGTATLLRARIQQHVPSKLQRAATAFGVRDKALERFFEAVMRALLQQVNLEQVRCVVIASPGYVREQFLQYLFAEAARRDLRSILEHKRQFIAVAAGSGRMQAVHEVLASPETMTLINDTKAAVNQRLLQTFYEQIHQDSDRALYGPDQVERAAQMGAVEHLLITDALFRHREVSERKRFVALVDQVESARGQVHLFSSAHATGQQLADIGGIAALLRFPWIDTDDDAQDTDTSDIETRCNAESTATSW</sequence>
<dbReference type="Pfam" id="PF03464">
    <property type="entry name" value="eRF1_2"/>
    <property type="match status" value="1"/>
</dbReference>
<reference evidence="8 9" key="1">
    <citation type="journal article" date="2004" name="Nature">
        <title>Genome sequence of the ultrasmall unicellular red alga Cyanidioschyzon merolae 10D.</title>
        <authorList>
            <person name="Matsuzaki M."/>
            <person name="Misumi O."/>
            <person name="Shin-i T."/>
            <person name="Maruyama S."/>
            <person name="Takahara M."/>
            <person name="Miyagishima S."/>
            <person name="Mori T."/>
            <person name="Nishida K."/>
            <person name="Yagisawa F."/>
            <person name="Nishida K."/>
            <person name="Yoshida Y."/>
            <person name="Nishimura Y."/>
            <person name="Nakao S."/>
            <person name="Kobayashi T."/>
            <person name="Momoyama Y."/>
            <person name="Higashiyama T."/>
            <person name="Minoda A."/>
            <person name="Sano M."/>
            <person name="Nomoto H."/>
            <person name="Oishi K."/>
            <person name="Hayashi H."/>
            <person name="Ohta F."/>
            <person name="Nishizaka S."/>
            <person name="Haga S."/>
            <person name="Miura S."/>
            <person name="Morishita T."/>
            <person name="Kabeya Y."/>
            <person name="Terasawa K."/>
            <person name="Suzuki Y."/>
            <person name="Ishii Y."/>
            <person name="Asakawa S."/>
            <person name="Takano H."/>
            <person name="Ohta N."/>
            <person name="Kuroiwa H."/>
            <person name="Tanaka K."/>
            <person name="Shimizu N."/>
            <person name="Sugano S."/>
            <person name="Sato N."/>
            <person name="Nozaki H."/>
            <person name="Ogasawara N."/>
            <person name="Kohara Y."/>
            <person name="Kuroiwa T."/>
        </authorList>
    </citation>
    <scope>NUCLEOTIDE SEQUENCE [LARGE SCALE GENOMIC DNA]</scope>
    <source>
        <strain evidence="8 9">10D</strain>
    </source>
</reference>
<dbReference type="GO" id="GO:0071025">
    <property type="term" value="P:RNA surveillance"/>
    <property type="evidence" value="ECO:0007669"/>
    <property type="project" value="InterPro"/>
</dbReference>
<dbReference type="InterPro" id="IPR058547">
    <property type="entry name" value="Pelota_N"/>
</dbReference>
<gene>
    <name evidence="8" type="ORF">CYME_CMO175C</name>
</gene>
<comment type="subcellular location">
    <subcellularLocation>
        <location evidence="2 6">Cytoplasm</location>
    </subcellularLocation>
</comment>
<dbReference type="Gene3D" id="3.30.420.60">
    <property type="entry name" value="eRF1 domain 2"/>
    <property type="match status" value="1"/>
</dbReference>
<dbReference type="InterPro" id="IPR042226">
    <property type="entry name" value="eFR1_2_sf"/>
</dbReference>
<evidence type="ECO:0000259" key="7">
    <source>
        <dbReference type="SMART" id="SM01194"/>
    </source>
</evidence>
<dbReference type="GO" id="GO:0046872">
    <property type="term" value="F:metal ion binding"/>
    <property type="evidence" value="ECO:0007669"/>
    <property type="project" value="UniProtKB-KW"/>
</dbReference>
<keyword evidence="8" id="KW-0132">Cell division</keyword>
<dbReference type="GeneID" id="16995652"/>
<keyword evidence="8" id="KW-0131">Cell cycle</keyword>
<dbReference type="STRING" id="280699.M1UUI8"/>
<feature type="domain" description="eRF1/Pelota-like N-terminal" evidence="7">
    <location>
        <begin position="1"/>
        <end position="135"/>
    </location>
</feature>
<dbReference type="eggNOG" id="KOG2869">
    <property type="taxonomic scope" value="Eukaryota"/>
</dbReference>
<name>M1UUI8_CYAM1</name>
<dbReference type="FunFam" id="3.30.1330.30:FF:000008">
    <property type="entry name" value="Protein pelota homolog"/>
    <property type="match status" value="1"/>
</dbReference>
<comment type="similarity">
    <text evidence="3 6">Belongs to the eukaryotic release factor 1 family. Pelota subfamily.</text>
</comment>
<evidence type="ECO:0000313" key="8">
    <source>
        <dbReference type="EMBL" id="BAM81536.1"/>
    </source>
</evidence>